<organism evidence="1 2">
    <name type="scientific">Smittium culicis</name>
    <dbReference type="NCBI Taxonomy" id="133412"/>
    <lineage>
        <taxon>Eukaryota</taxon>
        <taxon>Fungi</taxon>
        <taxon>Fungi incertae sedis</taxon>
        <taxon>Zoopagomycota</taxon>
        <taxon>Kickxellomycotina</taxon>
        <taxon>Harpellomycetes</taxon>
        <taxon>Harpellales</taxon>
        <taxon>Legeriomycetaceae</taxon>
        <taxon>Smittium</taxon>
    </lineage>
</organism>
<dbReference type="AlphaFoldDB" id="A0A1R1XBT2"/>
<proteinExistence type="predicted"/>
<evidence type="ECO:0000313" key="1">
    <source>
        <dbReference type="EMBL" id="OMJ12085.1"/>
    </source>
</evidence>
<feature type="non-terminal residue" evidence="1">
    <location>
        <position position="257"/>
    </location>
</feature>
<reference evidence="2" key="1">
    <citation type="submission" date="2017-01" db="EMBL/GenBank/DDBJ databases">
        <authorList>
            <person name="Wang Y."/>
            <person name="White M."/>
            <person name="Kvist S."/>
            <person name="Moncalvo J.-M."/>
        </authorList>
    </citation>
    <scope>NUCLEOTIDE SEQUENCE [LARGE SCALE GENOMIC DNA]</scope>
    <source>
        <strain evidence="2">ID-206-W2</strain>
    </source>
</reference>
<name>A0A1R1XBT2_9FUNG</name>
<dbReference type="Proteomes" id="UP000187429">
    <property type="component" value="Unassembled WGS sequence"/>
</dbReference>
<keyword evidence="2" id="KW-1185">Reference proteome</keyword>
<dbReference type="EMBL" id="LSSM01005724">
    <property type="protein sequence ID" value="OMJ12085.1"/>
    <property type="molecule type" value="Genomic_DNA"/>
</dbReference>
<evidence type="ECO:0000313" key="2">
    <source>
        <dbReference type="Proteomes" id="UP000187429"/>
    </source>
</evidence>
<protein>
    <recommendedName>
        <fullName evidence="3">Transposon TX1 protein</fullName>
    </recommendedName>
</protein>
<dbReference type="OrthoDB" id="10331432at2759"/>
<gene>
    <name evidence="1" type="ORF">AYI69_g9567</name>
</gene>
<comment type="caution">
    <text evidence="1">The sequence shown here is derived from an EMBL/GenBank/DDBJ whole genome shotgun (WGS) entry which is preliminary data.</text>
</comment>
<evidence type="ECO:0008006" key="3">
    <source>
        <dbReference type="Google" id="ProtNLM"/>
    </source>
</evidence>
<sequence>MLAETEMCLNDLCESLIDTFWDQSALFGTLDAPGETINKVLSKITLKKIKKRRKKFRKLTKNNCPISEYARAKSNADQSIKADRKAQHAKLHKKITDQILNNDSKSYWRYIKSITGKSFQSIADGPVYDKNKKLCTEKLEKIKIWTNHFSELAKDTTGNSRCADKWEKLISSDCDYYPECDSTIVWSDITDALRDTPNNKAPGADGVPSEVWKLVMAEPSPSSSLAKLIHKIINLMYDTGDIPKCLETSVVVPVPKK</sequence>
<accession>A0A1R1XBT2</accession>